<sequence>MVGDRIDNWTELVLVLSFAILAAVTGRPSEFEAVDGGCMSPTQDHIDAGDEGKMALLSLIGIKK</sequence>
<organism evidence="1">
    <name type="scientific">marine sediment metagenome</name>
    <dbReference type="NCBI Taxonomy" id="412755"/>
    <lineage>
        <taxon>unclassified sequences</taxon>
        <taxon>metagenomes</taxon>
        <taxon>ecological metagenomes</taxon>
    </lineage>
</organism>
<gene>
    <name evidence="1" type="ORF">LCGC14_0547100</name>
</gene>
<dbReference type="AlphaFoldDB" id="A0A0F9UZ81"/>
<proteinExistence type="predicted"/>
<reference evidence="1" key="1">
    <citation type="journal article" date="2015" name="Nature">
        <title>Complex archaea that bridge the gap between prokaryotes and eukaryotes.</title>
        <authorList>
            <person name="Spang A."/>
            <person name="Saw J.H."/>
            <person name="Jorgensen S.L."/>
            <person name="Zaremba-Niedzwiedzka K."/>
            <person name="Martijn J."/>
            <person name="Lind A.E."/>
            <person name="van Eijk R."/>
            <person name="Schleper C."/>
            <person name="Guy L."/>
            <person name="Ettema T.J."/>
        </authorList>
    </citation>
    <scope>NUCLEOTIDE SEQUENCE</scope>
</reference>
<dbReference type="EMBL" id="LAZR01000745">
    <property type="protein sequence ID" value="KKN58908.1"/>
    <property type="molecule type" value="Genomic_DNA"/>
</dbReference>
<name>A0A0F9UZ81_9ZZZZ</name>
<accession>A0A0F9UZ81</accession>
<evidence type="ECO:0000313" key="1">
    <source>
        <dbReference type="EMBL" id="KKN58908.1"/>
    </source>
</evidence>
<comment type="caution">
    <text evidence="1">The sequence shown here is derived from an EMBL/GenBank/DDBJ whole genome shotgun (WGS) entry which is preliminary data.</text>
</comment>
<protein>
    <submittedName>
        <fullName evidence="1">Uncharacterized protein</fullName>
    </submittedName>
</protein>